<evidence type="ECO:0000256" key="1">
    <source>
        <dbReference type="SAM" id="MobiDB-lite"/>
    </source>
</evidence>
<proteinExistence type="predicted"/>
<accession>A0A812SQA2</accession>
<evidence type="ECO:0000313" key="2">
    <source>
        <dbReference type="EMBL" id="CAE7495188.1"/>
    </source>
</evidence>
<feature type="region of interest" description="Disordered" evidence="1">
    <location>
        <begin position="1"/>
        <end position="31"/>
    </location>
</feature>
<reference evidence="2" key="1">
    <citation type="submission" date="2021-02" db="EMBL/GenBank/DDBJ databases">
        <authorList>
            <person name="Dougan E. K."/>
            <person name="Rhodes N."/>
            <person name="Thang M."/>
            <person name="Chan C."/>
        </authorList>
    </citation>
    <scope>NUCLEOTIDE SEQUENCE</scope>
</reference>
<keyword evidence="3" id="KW-1185">Reference proteome</keyword>
<comment type="caution">
    <text evidence="2">The sequence shown here is derived from an EMBL/GenBank/DDBJ whole genome shotgun (WGS) entry which is preliminary data.</text>
</comment>
<dbReference type="EMBL" id="CAJNDS010002486">
    <property type="protein sequence ID" value="CAE7495188.1"/>
    <property type="molecule type" value="Genomic_DNA"/>
</dbReference>
<name>A0A812SQA2_9DINO</name>
<organism evidence="2 3">
    <name type="scientific">Symbiodinium natans</name>
    <dbReference type="NCBI Taxonomy" id="878477"/>
    <lineage>
        <taxon>Eukaryota</taxon>
        <taxon>Sar</taxon>
        <taxon>Alveolata</taxon>
        <taxon>Dinophyceae</taxon>
        <taxon>Suessiales</taxon>
        <taxon>Symbiodiniaceae</taxon>
        <taxon>Symbiodinium</taxon>
    </lineage>
</organism>
<sequence>MFISHLPGLDSADGDSADGDNASCADENTSSVNLSNTTFMRSLVRRFFVAEDTPSREAIALEKVIKKRHRYITEKMETDLAVVRQFTVPSVLPAWPTSEKQD</sequence>
<dbReference type="AlphaFoldDB" id="A0A812SQA2"/>
<evidence type="ECO:0000313" key="3">
    <source>
        <dbReference type="Proteomes" id="UP000604046"/>
    </source>
</evidence>
<protein>
    <submittedName>
        <fullName evidence="2">Uncharacterized protein</fullName>
    </submittedName>
</protein>
<gene>
    <name evidence="2" type="ORF">SNAT2548_LOCUS27741</name>
</gene>
<dbReference type="Proteomes" id="UP000604046">
    <property type="component" value="Unassembled WGS sequence"/>
</dbReference>